<sequence>APLVAVYAVRGQTVHLPCNLTSQPADPVILVLWYKNGTKTPVFSVDSRPRGQQKGAGSSRSSDFFRGRADIHQHQGWRWTLVVRNVEFRDHGEYRCRLDFQSSPTHNARVQ</sequence>
<dbReference type="Proteomes" id="UP001445076">
    <property type="component" value="Unassembled WGS sequence"/>
</dbReference>
<dbReference type="EMBL" id="JARKIK010000050">
    <property type="protein sequence ID" value="KAK8734468.1"/>
    <property type="molecule type" value="Genomic_DNA"/>
</dbReference>
<dbReference type="InterPro" id="IPR013106">
    <property type="entry name" value="Ig_V-set"/>
</dbReference>
<dbReference type="PROSITE" id="PS50835">
    <property type="entry name" value="IG_LIKE"/>
    <property type="match status" value="1"/>
</dbReference>
<dbReference type="AlphaFoldDB" id="A0AAW0X4Y4"/>
<evidence type="ECO:0000259" key="2">
    <source>
        <dbReference type="PROSITE" id="PS50835"/>
    </source>
</evidence>
<proteinExistence type="predicted"/>
<keyword evidence="4" id="KW-1185">Reference proteome</keyword>
<dbReference type="PANTHER" id="PTHR23278:SF30">
    <property type="entry name" value="SIDESTEP VIII, ISOFORM B"/>
    <property type="match status" value="1"/>
</dbReference>
<dbReference type="Gene3D" id="2.60.40.10">
    <property type="entry name" value="Immunoglobulins"/>
    <property type="match status" value="1"/>
</dbReference>
<dbReference type="InterPro" id="IPR003598">
    <property type="entry name" value="Ig_sub2"/>
</dbReference>
<organism evidence="3 4">
    <name type="scientific">Cherax quadricarinatus</name>
    <name type="common">Australian red claw crayfish</name>
    <dbReference type="NCBI Taxonomy" id="27406"/>
    <lineage>
        <taxon>Eukaryota</taxon>
        <taxon>Metazoa</taxon>
        <taxon>Ecdysozoa</taxon>
        <taxon>Arthropoda</taxon>
        <taxon>Crustacea</taxon>
        <taxon>Multicrustacea</taxon>
        <taxon>Malacostraca</taxon>
        <taxon>Eumalacostraca</taxon>
        <taxon>Eucarida</taxon>
        <taxon>Decapoda</taxon>
        <taxon>Pleocyemata</taxon>
        <taxon>Astacidea</taxon>
        <taxon>Parastacoidea</taxon>
        <taxon>Parastacidae</taxon>
        <taxon>Cherax</taxon>
    </lineage>
</organism>
<feature type="region of interest" description="Disordered" evidence="1">
    <location>
        <begin position="43"/>
        <end position="65"/>
    </location>
</feature>
<evidence type="ECO:0000256" key="1">
    <source>
        <dbReference type="SAM" id="MobiDB-lite"/>
    </source>
</evidence>
<evidence type="ECO:0000313" key="4">
    <source>
        <dbReference type="Proteomes" id="UP001445076"/>
    </source>
</evidence>
<feature type="domain" description="Ig-like" evidence="2">
    <location>
        <begin position="1"/>
        <end position="111"/>
    </location>
</feature>
<evidence type="ECO:0000313" key="3">
    <source>
        <dbReference type="EMBL" id="KAK8734468.1"/>
    </source>
</evidence>
<name>A0AAW0X4Y4_CHEQU</name>
<dbReference type="SMART" id="SM00408">
    <property type="entry name" value="IGc2"/>
    <property type="match status" value="1"/>
</dbReference>
<comment type="caution">
    <text evidence="3">The sequence shown here is derived from an EMBL/GenBank/DDBJ whole genome shotgun (WGS) entry which is preliminary data.</text>
</comment>
<dbReference type="SUPFAM" id="SSF48726">
    <property type="entry name" value="Immunoglobulin"/>
    <property type="match status" value="1"/>
</dbReference>
<dbReference type="InterPro" id="IPR003599">
    <property type="entry name" value="Ig_sub"/>
</dbReference>
<dbReference type="InterPro" id="IPR036179">
    <property type="entry name" value="Ig-like_dom_sf"/>
</dbReference>
<dbReference type="SMART" id="SM00409">
    <property type="entry name" value="IG"/>
    <property type="match status" value="1"/>
</dbReference>
<dbReference type="PANTHER" id="PTHR23278">
    <property type="entry name" value="SIDESTEP PROTEIN"/>
    <property type="match status" value="1"/>
</dbReference>
<gene>
    <name evidence="3" type="ORF">OTU49_005823</name>
</gene>
<feature type="non-terminal residue" evidence="3">
    <location>
        <position position="111"/>
    </location>
</feature>
<dbReference type="Pfam" id="PF07686">
    <property type="entry name" value="V-set"/>
    <property type="match status" value="1"/>
</dbReference>
<feature type="non-terminal residue" evidence="3">
    <location>
        <position position="1"/>
    </location>
</feature>
<dbReference type="InterPro" id="IPR013783">
    <property type="entry name" value="Ig-like_fold"/>
</dbReference>
<protein>
    <recommendedName>
        <fullName evidence="2">Ig-like domain-containing protein</fullName>
    </recommendedName>
</protein>
<reference evidence="3 4" key="1">
    <citation type="journal article" date="2024" name="BMC Genomics">
        <title>Genome assembly of redclaw crayfish (Cherax quadricarinatus) provides insights into its immune adaptation and hypoxia tolerance.</title>
        <authorList>
            <person name="Liu Z."/>
            <person name="Zheng J."/>
            <person name="Li H."/>
            <person name="Fang K."/>
            <person name="Wang S."/>
            <person name="He J."/>
            <person name="Zhou D."/>
            <person name="Weng S."/>
            <person name="Chi M."/>
            <person name="Gu Z."/>
            <person name="He J."/>
            <person name="Li F."/>
            <person name="Wang M."/>
        </authorList>
    </citation>
    <scope>NUCLEOTIDE SEQUENCE [LARGE SCALE GENOMIC DNA]</scope>
    <source>
        <strain evidence="3">ZL_2023a</strain>
    </source>
</reference>
<accession>A0AAW0X4Y4</accession>
<dbReference type="InterPro" id="IPR007110">
    <property type="entry name" value="Ig-like_dom"/>
</dbReference>